<evidence type="ECO:0008006" key="3">
    <source>
        <dbReference type="Google" id="ProtNLM"/>
    </source>
</evidence>
<name>A0A0M6WAV1_9FIRM</name>
<sequence>MNKNLEEISDGKRYGLNDMVRAACNDCAGCSSCCEDMGESIILDPLDIYELTKNLNTTFENLLKEQIELHVADGMILPNLKMTDKDVCPFLQEKRCSIHSFRPGICRVFPLGRIYEENRLDYFLQVEGCVKENRSKVKVCKWLDTPELKKNQQYLIDWHAFRKKIECILGDMSDENQKKTITMFLLNTFYINPYDTEQDFYPQFYARLDRIAQVIA</sequence>
<keyword evidence="2" id="KW-1185">Reference proteome</keyword>
<dbReference type="STRING" id="360807.ERS852392_02646"/>
<accession>A0A0M6WAV1</accession>
<organism evidence="1 2">
    <name type="scientific">Roseburia inulinivorans</name>
    <dbReference type="NCBI Taxonomy" id="360807"/>
    <lineage>
        <taxon>Bacteria</taxon>
        <taxon>Bacillati</taxon>
        <taxon>Bacillota</taxon>
        <taxon>Clostridia</taxon>
        <taxon>Lachnospirales</taxon>
        <taxon>Lachnospiraceae</taxon>
        <taxon>Roseburia</taxon>
    </lineage>
</organism>
<dbReference type="PANTHER" id="PTHR35866">
    <property type="entry name" value="PUTATIVE-RELATED"/>
    <property type="match status" value="1"/>
</dbReference>
<dbReference type="Proteomes" id="UP000049828">
    <property type="component" value="Unassembled WGS sequence"/>
</dbReference>
<protein>
    <recommendedName>
        <fullName evidence="3">YkgJ family cysteine cluster protein</fullName>
    </recommendedName>
</protein>
<evidence type="ECO:0000313" key="1">
    <source>
        <dbReference type="EMBL" id="CRL32038.1"/>
    </source>
</evidence>
<evidence type="ECO:0000313" key="2">
    <source>
        <dbReference type="Proteomes" id="UP000049828"/>
    </source>
</evidence>
<dbReference type="PANTHER" id="PTHR35866:SF1">
    <property type="entry name" value="YKGJ FAMILY CYSTEINE CLUSTER PROTEIN"/>
    <property type="match status" value="1"/>
</dbReference>
<dbReference type="EMBL" id="CVRS01000002">
    <property type="protein sequence ID" value="CRL32038.1"/>
    <property type="molecule type" value="Genomic_DNA"/>
</dbReference>
<gene>
    <name evidence="1" type="ORF">RIL183_12291</name>
</gene>
<dbReference type="OrthoDB" id="9810361at2"/>
<dbReference type="Pfam" id="PF03692">
    <property type="entry name" value="CxxCxxCC"/>
    <property type="match status" value="1"/>
</dbReference>
<dbReference type="InterPro" id="IPR005358">
    <property type="entry name" value="Puta_zinc/iron-chelating_dom"/>
</dbReference>
<proteinExistence type="predicted"/>
<dbReference type="RefSeq" id="WP_055039010.1">
    <property type="nucleotide sequence ID" value="NZ_CVRS01000002.1"/>
</dbReference>
<dbReference type="AlphaFoldDB" id="A0A0M6WAV1"/>
<reference evidence="2" key="1">
    <citation type="submission" date="2015-05" db="EMBL/GenBank/DDBJ databases">
        <authorList>
            <consortium name="Pathogen Informatics"/>
        </authorList>
    </citation>
    <scope>NUCLEOTIDE SEQUENCE [LARGE SCALE GENOMIC DNA]</scope>
    <source>
        <strain evidence="2">L1-83</strain>
    </source>
</reference>